<dbReference type="Proteomes" id="UP001596274">
    <property type="component" value="Unassembled WGS sequence"/>
</dbReference>
<sequence length="67" mass="6981">MNRRRLLVAGGTALLVATAGCLGSGRDDSGRLDLTVQNDGDEALDVTVAVRGDDGTTHAEETERVDP</sequence>
<accession>A0ABD5T3S5</accession>
<dbReference type="EMBL" id="JBHSWT010000353">
    <property type="protein sequence ID" value="MFC6771365.1"/>
    <property type="molecule type" value="Genomic_DNA"/>
</dbReference>
<dbReference type="PROSITE" id="PS51257">
    <property type="entry name" value="PROKAR_LIPOPROTEIN"/>
    <property type="match status" value="1"/>
</dbReference>
<name>A0ABD5T3S5_9EURY</name>
<feature type="non-terminal residue" evidence="1">
    <location>
        <position position="67"/>
    </location>
</feature>
<dbReference type="AlphaFoldDB" id="A0ABD5T3S5"/>
<reference evidence="1 2" key="1">
    <citation type="journal article" date="2019" name="Int. J. Syst. Evol. Microbiol.">
        <title>The Global Catalogue of Microorganisms (GCM) 10K type strain sequencing project: providing services to taxonomists for standard genome sequencing and annotation.</title>
        <authorList>
            <consortium name="The Broad Institute Genomics Platform"/>
            <consortium name="The Broad Institute Genome Sequencing Center for Infectious Disease"/>
            <person name="Wu L."/>
            <person name="Ma J."/>
        </authorList>
    </citation>
    <scope>NUCLEOTIDE SEQUENCE [LARGE SCALE GENOMIC DNA]</scope>
    <source>
        <strain evidence="1 2">PJ61</strain>
    </source>
</reference>
<organism evidence="1 2">
    <name type="scientific">Halorubrum pallidum</name>
    <dbReference type="NCBI Taxonomy" id="1526114"/>
    <lineage>
        <taxon>Archaea</taxon>
        <taxon>Methanobacteriati</taxon>
        <taxon>Methanobacteriota</taxon>
        <taxon>Stenosarchaea group</taxon>
        <taxon>Halobacteria</taxon>
        <taxon>Halobacteriales</taxon>
        <taxon>Haloferacaceae</taxon>
        <taxon>Halorubrum</taxon>
    </lineage>
</organism>
<keyword evidence="2" id="KW-1185">Reference proteome</keyword>
<proteinExistence type="predicted"/>
<protein>
    <submittedName>
        <fullName evidence="1">Uncharacterized protein</fullName>
    </submittedName>
</protein>
<comment type="caution">
    <text evidence="1">The sequence shown here is derived from an EMBL/GenBank/DDBJ whole genome shotgun (WGS) entry which is preliminary data.</text>
</comment>
<evidence type="ECO:0000313" key="2">
    <source>
        <dbReference type="Proteomes" id="UP001596274"/>
    </source>
</evidence>
<evidence type="ECO:0000313" key="1">
    <source>
        <dbReference type="EMBL" id="MFC6771365.1"/>
    </source>
</evidence>
<gene>
    <name evidence="1" type="ORF">ACFQDD_07540</name>
</gene>